<evidence type="ECO:0000256" key="4">
    <source>
        <dbReference type="ARBA" id="ARBA00022679"/>
    </source>
</evidence>
<keyword evidence="5" id="KW-0663">Pyridoxal phosphate</keyword>
<dbReference type="InterPro" id="IPR004838">
    <property type="entry name" value="NHTrfase_class1_PyrdxlP-BS"/>
</dbReference>
<dbReference type="Pfam" id="PF00155">
    <property type="entry name" value="Aminotran_1_2"/>
    <property type="match status" value="1"/>
</dbReference>
<dbReference type="AlphaFoldDB" id="A0A662D9Y1"/>
<evidence type="ECO:0000313" key="9">
    <source>
        <dbReference type="Proteomes" id="UP000280417"/>
    </source>
</evidence>
<dbReference type="CDD" id="cd00609">
    <property type="entry name" value="AAT_like"/>
    <property type="match status" value="1"/>
</dbReference>
<dbReference type="SUPFAM" id="SSF53383">
    <property type="entry name" value="PLP-dependent transferases"/>
    <property type="match status" value="1"/>
</dbReference>
<feature type="domain" description="Aminotransferase class I/classII large" evidence="7">
    <location>
        <begin position="2"/>
        <end position="269"/>
    </location>
</feature>
<dbReference type="Proteomes" id="UP000280417">
    <property type="component" value="Unassembled WGS sequence"/>
</dbReference>
<evidence type="ECO:0000256" key="2">
    <source>
        <dbReference type="ARBA" id="ARBA00007441"/>
    </source>
</evidence>
<dbReference type="Gene3D" id="3.90.1150.10">
    <property type="entry name" value="Aspartate Aminotransferase, domain 1"/>
    <property type="match status" value="1"/>
</dbReference>
<comment type="similarity">
    <text evidence="2 6">Belongs to the class-I pyridoxal-phosphate-dependent aminotransferase family.</text>
</comment>
<evidence type="ECO:0000256" key="3">
    <source>
        <dbReference type="ARBA" id="ARBA00022576"/>
    </source>
</evidence>
<evidence type="ECO:0000256" key="5">
    <source>
        <dbReference type="ARBA" id="ARBA00022898"/>
    </source>
</evidence>
<gene>
    <name evidence="8" type="ORF">DRJ04_06520</name>
</gene>
<dbReference type="PANTHER" id="PTHR46383:SF1">
    <property type="entry name" value="ASPARTATE AMINOTRANSFERASE"/>
    <property type="match status" value="1"/>
</dbReference>
<keyword evidence="4 6" id="KW-0808">Transferase</keyword>
<evidence type="ECO:0000256" key="1">
    <source>
        <dbReference type="ARBA" id="ARBA00001933"/>
    </source>
</evidence>
<dbReference type="GO" id="GO:0006520">
    <property type="term" value="P:amino acid metabolic process"/>
    <property type="evidence" value="ECO:0007669"/>
    <property type="project" value="InterPro"/>
</dbReference>
<dbReference type="InterPro" id="IPR050596">
    <property type="entry name" value="AspAT/PAT-like"/>
</dbReference>
<sequence>MPYWVSYPEQIRLAGATPVYIYLEFEKELKIDTEELKRVIHPEKTKAIILNTPHNPTGGVLSRGELEKIAAIVEDLPILVISDEIYEEFIYEVPHVSFASLGENLYRKTLTVNGVSKTYGMTGWRIGYAGGPEEIIQAMIRLQSHSTSCASSISQMAALAALNLHKQEVKKRIEEFSYRRKLVKEGLKKIRGIKVNKPLGAFYIFPDFTNFLGTSYGKRQIKNSLDLANYLLDEAGVAVVPGSAFGLEGYLRISYAVAIDQIKEGLEKIKKALDKLRS</sequence>
<protein>
    <recommendedName>
        <fullName evidence="6">Aminotransferase</fullName>
        <ecNumber evidence="6">2.6.1.-</ecNumber>
    </recommendedName>
</protein>
<evidence type="ECO:0000313" key="8">
    <source>
        <dbReference type="EMBL" id="RLE12265.1"/>
    </source>
</evidence>
<dbReference type="EC" id="2.6.1.-" evidence="6"/>
<dbReference type="EMBL" id="QMQA01000178">
    <property type="protein sequence ID" value="RLE12265.1"/>
    <property type="molecule type" value="Genomic_DNA"/>
</dbReference>
<keyword evidence="3 6" id="KW-0032">Aminotransferase</keyword>
<dbReference type="InterPro" id="IPR015424">
    <property type="entry name" value="PyrdxlP-dep_Trfase"/>
</dbReference>
<evidence type="ECO:0000259" key="7">
    <source>
        <dbReference type="Pfam" id="PF00155"/>
    </source>
</evidence>
<comment type="caution">
    <text evidence="8">The sequence shown here is derived from an EMBL/GenBank/DDBJ whole genome shotgun (WGS) entry which is preliminary data.</text>
</comment>
<name>A0A662D9Y1_UNCAE</name>
<dbReference type="PANTHER" id="PTHR46383">
    <property type="entry name" value="ASPARTATE AMINOTRANSFERASE"/>
    <property type="match status" value="1"/>
</dbReference>
<dbReference type="InterPro" id="IPR015422">
    <property type="entry name" value="PyrdxlP-dep_Trfase_small"/>
</dbReference>
<accession>A0A662D9Y1</accession>
<comment type="cofactor">
    <cofactor evidence="1 6">
        <name>pyridoxal 5'-phosphate</name>
        <dbReference type="ChEBI" id="CHEBI:597326"/>
    </cofactor>
</comment>
<dbReference type="GO" id="GO:0030170">
    <property type="term" value="F:pyridoxal phosphate binding"/>
    <property type="evidence" value="ECO:0007669"/>
    <property type="project" value="InterPro"/>
</dbReference>
<dbReference type="GO" id="GO:0008483">
    <property type="term" value="F:transaminase activity"/>
    <property type="evidence" value="ECO:0007669"/>
    <property type="project" value="UniProtKB-KW"/>
</dbReference>
<organism evidence="8 9">
    <name type="scientific">Aerophobetes bacterium</name>
    <dbReference type="NCBI Taxonomy" id="2030807"/>
    <lineage>
        <taxon>Bacteria</taxon>
        <taxon>Candidatus Aerophobota</taxon>
    </lineage>
</organism>
<proteinExistence type="inferred from homology"/>
<dbReference type="InterPro" id="IPR015421">
    <property type="entry name" value="PyrdxlP-dep_Trfase_major"/>
</dbReference>
<dbReference type="InterPro" id="IPR004839">
    <property type="entry name" value="Aminotransferase_I/II_large"/>
</dbReference>
<reference evidence="8 9" key="1">
    <citation type="submission" date="2018-06" db="EMBL/GenBank/DDBJ databases">
        <title>Extensive metabolic versatility and redundancy in microbially diverse, dynamic hydrothermal sediments.</title>
        <authorList>
            <person name="Dombrowski N."/>
            <person name="Teske A."/>
            <person name="Baker B.J."/>
        </authorList>
    </citation>
    <scope>NUCLEOTIDE SEQUENCE [LARGE SCALE GENOMIC DNA]</scope>
    <source>
        <strain evidence="8">B3_G15</strain>
    </source>
</reference>
<dbReference type="Gene3D" id="3.40.640.10">
    <property type="entry name" value="Type I PLP-dependent aspartate aminotransferase-like (Major domain)"/>
    <property type="match status" value="1"/>
</dbReference>
<dbReference type="PROSITE" id="PS00105">
    <property type="entry name" value="AA_TRANSFER_CLASS_1"/>
    <property type="match status" value="1"/>
</dbReference>
<evidence type="ECO:0000256" key="6">
    <source>
        <dbReference type="RuleBase" id="RU000481"/>
    </source>
</evidence>